<name>A0AAD9PWH4_ACRCE</name>
<dbReference type="EMBL" id="JARQWQ010000113">
    <property type="protein sequence ID" value="KAK2550258.1"/>
    <property type="molecule type" value="Genomic_DNA"/>
</dbReference>
<dbReference type="Proteomes" id="UP001249851">
    <property type="component" value="Unassembled WGS sequence"/>
</dbReference>
<dbReference type="AlphaFoldDB" id="A0AAD9PWH4"/>
<evidence type="ECO:0000256" key="1">
    <source>
        <dbReference type="ARBA" id="ARBA00023254"/>
    </source>
</evidence>
<reference evidence="2" key="1">
    <citation type="journal article" date="2023" name="G3 (Bethesda)">
        <title>Whole genome assembly and annotation of the endangered Caribbean coral Acropora cervicornis.</title>
        <authorList>
            <person name="Selwyn J.D."/>
            <person name="Vollmer S.V."/>
        </authorList>
    </citation>
    <scope>NUCLEOTIDE SEQUENCE</scope>
    <source>
        <strain evidence="2">K2</strain>
    </source>
</reference>
<comment type="caution">
    <text evidence="2">The sequence shown here is derived from an EMBL/GenBank/DDBJ whole genome shotgun (WGS) entry which is preliminary data.</text>
</comment>
<protein>
    <submittedName>
        <fullName evidence="2">Testis-expressed protein 11</fullName>
    </submittedName>
</protein>
<dbReference type="Pfam" id="PF08631">
    <property type="entry name" value="SPO22"/>
    <property type="match status" value="1"/>
</dbReference>
<keyword evidence="1" id="KW-0469">Meiosis</keyword>
<organism evidence="2 3">
    <name type="scientific">Acropora cervicornis</name>
    <name type="common">Staghorn coral</name>
    <dbReference type="NCBI Taxonomy" id="6130"/>
    <lineage>
        <taxon>Eukaryota</taxon>
        <taxon>Metazoa</taxon>
        <taxon>Cnidaria</taxon>
        <taxon>Anthozoa</taxon>
        <taxon>Hexacorallia</taxon>
        <taxon>Scleractinia</taxon>
        <taxon>Astrocoeniina</taxon>
        <taxon>Acroporidae</taxon>
        <taxon>Acropora</taxon>
    </lineage>
</organism>
<evidence type="ECO:0000313" key="2">
    <source>
        <dbReference type="EMBL" id="KAK2550258.1"/>
    </source>
</evidence>
<proteinExistence type="predicted"/>
<accession>A0AAD9PWH4</accession>
<dbReference type="PANTHER" id="PTHR38487:SF1">
    <property type="entry name" value="PROTEIN ZIP4 HOMOLOG"/>
    <property type="match status" value="1"/>
</dbReference>
<sequence>MATKTGKAWLECQNPAMAEECLALASKCWDGLQKLWSSRDKELFDSVEHLKQVAESERYIFRVFCYRAEAAFSLNDEEAPQRYAGKAKEILPRLPLKEVTNIILCSFAQFKSITLAELCYNFGVDTYYREEYEKSIHWLRYVTHIILATTLRLLANAYLDWDTQRNWQMALNATDLANSEYSHPAGLYLKAKLLLIGNGHETFPSSRLLSAFEEVLQHPDLKIDLGLCAVHLAMEYKRYIGSI</sequence>
<evidence type="ECO:0000313" key="3">
    <source>
        <dbReference type="Proteomes" id="UP001249851"/>
    </source>
</evidence>
<dbReference type="InterPro" id="IPR013940">
    <property type="entry name" value="Spo22/ZIP4/TEX11"/>
</dbReference>
<keyword evidence="3" id="KW-1185">Reference proteome</keyword>
<dbReference type="PANTHER" id="PTHR38487">
    <property type="entry name" value="TESTIS EXPRESSED 11"/>
    <property type="match status" value="1"/>
</dbReference>
<reference evidence="2" key="2">
    <citation type="journal article" date="2023" name="Science">
        <title>Genomic signatures of disease resistance in endangered staghorn corals.</title>
        <authorList>
            <person name="Vollmer S.V."/>
            <person name="Selwyn J.D."/>
            <person name="Despard B.A."/>
            <person name="Roesel C.L."/>
        </authorList>
    </citation>
    <scope>NUCLEOTIDE SEQUENCE</scope>
    <source>
        <strain evidence="2">K2</strain>
    </source>
</reference>
<dbReference type="GO" id="GO:0051321">
    <property type="term" value="P:meiotic cell cycle"/>
    <property type="evidence" value="ECO:0007669"/>
    <property type="project" value="UniProtKB-KW"/>
</dbReference>
<gene>
    <name evidence="2" type="ORF">P5673_029135</name>
</gene>